<dbReference type="OrthoDB" id="2142724at2759"/>
<gene>
    <name evidence="3" type="ORF">SCLCIDRAFT_48067</name>
</gene>
<evidence type="ECO:0000256" key="1">
    <source>
        <dbReference type="SAM" id="MobiDB-lite"/>
    </source>
</evidence>
<protein>
    <recommendedName>
        <fullName evidence="2">Tc1-like transposase DDE domain-containing protein</fullName>
    </recommendedName>
</protein>
<dbReference type="STRING" id="1036808.A0A0C3A5N7"/>
<organism evidence="3 4">
    <name type="scientific">Scleroderma citrinum Foug A</name>
    <dbReference type="NCBI Taxonomy" id="1036808"/>
    <lineage>
        <taxon>Eukaryota</taxon>
        <taxon>Fungi</taxon>
        <taxon>Dikarya</taxon>
        <taxon>Basidiomycota</taxon>
        <taxon>Agaricomycotina</taxon>
        <taxon>Agaricomycetes</taxon>
        <taxon>Agaricomycetidae</taxon>
        <taxon>Boletales</taxon>
        <taxon>Sclerodermatineae</taxon>
        <taxon>Sclerodermataceae</taxon>
        <taxon>Scleroderma</taxon>
    </lineage>
</organism>
<reference evidence="3 4" key="1">
    <citation type="submission" date="2014-04" db="EMBL/GenBank/DDBJ databases">
        <authorList>
            <consortium name="DOE Joint Genome Institute"/>
            <person name="Kuo A."/>
            <person name="Kohler A."/>
            <person name="Nagy L.G."/>
            <person name="Floudas D."/>
            <person name="Copeland A."/>
            <person name="Barry K.W."/>
            <person name="Cichocki N."/>
            <person name="Veneault-Fourrey C."/>
            <person name="LaButti K."/>
            <person name="Lindquist E.A."/>
            <person name="Lipzen A."/>
            <person name="Lundell T."/>
            <person name="Morin E."/>
            <person name="Murat C."/>
            <person name="Sun H."/>
            <person name="Tunlid A."/>
            <person name="Henrissat B."/>
            <person name="Grigoriev I.V."/>
            <person name="Hibbett D.S."/>
            <person name="Martin F."/>
            <person name="Nordberg H.P."/>
            <person name="Cantor M.N."/>
            <person name="Hua S.X."/>
        </authorList>
    </citation>
    <scope>NUCLEOTIDE SEQUENCE [LARGE SCALE GENOMIC DNA]</scope>
    <source>
        <strain evidence="3 4">Foug A</strain>
    </source>
</reference>
<dbReference type="PANTHER" id="PTHR46564">
    <property type="entry name" value="TRANSPOSASE"/>
    <property type="match status" value="1"/>
</dbReference>
<accession>A0A0C3A5N7</accession>
<dbReference type="AlphaFoldDB" id="A0A0C3A5N7"/>
<dbReference type="Gene3D" id="3.30.420.10">
    <property type="entry name" value="Ribonuclease H-like superfamily/Ribonuclease H"/>
    <property type="match status" value="1"/>
</dbReference>
<feature type="region of interest" description="Disordered" evidence="1">
    <location>
        <begin position="15"/>
        <end position="35"/>
    </location>
</feature>
<dbReference type="HOGENOM" id="CLU_056788_11_2_1"/>
<name>A0A0C3A5N7_9AGAM</name>
<dbReference type="Proteomes" id="UP000053989">
    <property type="component" value="Unassembled WGS sequence"/>
</dbReference>
<dbReference type="EMBL" id="KN822067">
    <property type="protein sequence ID" value="KIM60027.1"/>
    <property type="molecule type" value="Genomic_DNA"/>
</dbReference>
<dbReference type="InterPro" id="IPR038717">
    <property type="entry name" value="Tc1-like_DDE_dom"/>
</dbReference>
<dbReference type="GO" id="GO:0003676">
    <property type="term" value="F:nucleic acid binding"/>
    <property type="evidence" value="ECO:0007669"/>
    <property type="project" value="InterPro"/>
</dbReference>
<proteinExistence type="predicted"/>
<reference evidence="4" key="2">
    <citation type="submission" date="2015-01" db="EMBL/GenBank/DDBJ databases">
        <title>Evolutionary Origins and Diversification of the Mycorrhizal Mutualists.</title>
        <authorList>
            <consortium name="DOE Joint Genome Institute"/>
            <consortium name="Mycorrhizal Genomics Consortium"/>
            <person name="Kohler A."/>
            <person name="Kuo A."/>
            <person name="Nagy L.G."/>
            <person name="Floudas D."/>
            <person name="Copeland A."/>
            <person name="Barry K.W."/>
            <person name="Cichocki N."/>
            <person name="Veneault-Fourrey C."/>
            <person name="LaButti K."/>
            <person name="Lindquist E.A."/>
            <person name="Lipzen A."/>
            <person name="Lundell T."/>
            <person name="Morin E."/>
            <person name="Murat C."/>
            <person name="Riley R."/>
            <person name="Ohm R."/>
            <person name="Sun H."/>
            <person name="Tunlid A."/>
            <person name="Henrissat B."/>
            <person name="Grigoriev I.V."/>
            <person name="Hibbett D.S."/>
            <person name="Martin F."/>
        </authorList>
    </citation>
    <scope>NUCLEOTIDE SEQUENCE [LARGE SCALE GENOMIC DNA]</scope>
    <source>
        <strain evidence="4">Foug A</strain>
    </source>
</reference>
<dbReference type="InParanoid" id="A0A0C3A5N7"/>
<evidence type="ECO:0000313" key="3">
    <source>
        <dbReference type="EMBL" id="KIM60027.1"/>
    </source>
</evidence>
<feature type="domain" description="Tc1-like transposase DDE" evidence="2">
    <location>
        <begin position="10"/>
        <end position="114"/>
    </location>
</feature>
<dbReference type="Pfam" id="PF13358">
    <property type="entry name" value="DDE_3"/>
    <property type="match status" value="1"/>
</dbReference>
<evidence type="ECO:0000313" key="4">
    <source>
        <dbReference type="Proteomes" id="UP000053989"/>
    </source>
</evidence>
<feature type="non-terminal residue" evidence="3">
    <location>
        <position position="117"/>
    </location>
</feature>
<dbReference type="PANTHER" id="PTHR46564:SF1">
    <property type="entry name" value="TRANSPOSASE"/>
    <property type="match status" value="1"/>
</dbReference>
<sequence>MSQYSPEEIGFIDKTSKDERTPFRQNSRARKGMRAQRRGIFVQGRRLSAVGLLTLDGMAASNVIEGSFTAEKFVHFLEHDVLPLCSPYPGPLSVLIMDNACIHHHGEVRELVRNAGM</sequence>
<evidence type="ECO:0000259" key="2">
    <source>
        <dbReference type="Pfam" id="PF13358"/>
    </source>
</evidence>
<keyword evidence="4" id="KW-1185">Reference proteome</keyword>
<dbReference type="InterPro" id="IPR036397">
    <property type="entry name" value="RNaseH_sf"/>
</dbReference>